<evidence type="ECO:0000256" key="6">
    <source>
        <dbReference type="SAM" id="MobiDB-lite"/>
    </source>
</evidence>
<evidence type="ECO:0000256" key="1">
    <source>
        <dbReference type="ARBA" id="ARBA00022553"/>
    </source>
</evidence>
<dbReference type="InterPro" id="IPR016032">
    <property type="entry name" value="Sig_transdc_resp-reg_C-effctor"/>
</dbReference>
<reference evidence="9 10" key="1">
    <citation type="submission" date="2023-07" db="EMBL/GenBank/DDBJ databases">
        <title>Sequencing the genomes of 1000 actinobacteria strains.</title>
        <authorList>
            <person name="Klenk H.-P."/>
        </authorList>
    </citation>
    <scope>NUCLEOTIDE SEQUENCE [LARGE SCALE GENOMIC DNA]</scope>
    <source>
        <strain evidence="9 10">DSM 14785</strain>
    </source>
</reference>
<evidence type="ECO:0000256" key="5">
    <source>
        <dbReference type="PROSITE-ProRule" id="PRU00169"/>
    </source>
</evidence>
<evidence type="ECO:0000313" key="9">
    <source>
        <dbReference type="EMBL" id="MDQ0426317.1"/>
    </source>
</evidence>
<accession>A0ABU0GLT2</accession>
<evidence type="ECO:0000256" key="3">
    <source>
        <dbReference type="ARBA" id="ARBA00023125"/>
    </source>
</evidence>
<sequence length="231" mass="23724">MRILVVDDNALIRLGLRAALEELDDVESVDEAGDGQAAVDRVAQGDVDVVLLDVRMPGRDGLSVLPELVGRTTVVMLTNTDDMAAVNEAMRAGAAGYVIHGSLEPAGIGAAIRACLAGGRVVSGLEPWVSPADPPPPPAAGVASRDDLSAREAEIMDVVAQGLTNTQIARRLFLSEKTVKNHINRIFAKLGVTNRAHAVAVWLGTAPGPGDPGANGTGMGPGPLVGGAPRP</sequence>
<dbReference type="GO" id="GO:0003677">
    <property type="term" value="F:DNA binding"/>
    <property type="evidence" value="ECO:0007669"/>
    <property type="project" value="UniProtKB-KW"/>
</dbReference>
<dbReference type="PANTHER" id="PTHR43214:SF24">
    <property type="entry name" value="TRANSCRIPTIONAL REGULATORY PROTEIN NARL-RELATED"/>
    <property type="match status" value="1"/>
</dbReference>
<dbReference type="Gene3D" id="1.10.10.10">
    <property type="entry name" value="Winged helix-like DNA-binding domain superfamily/Winged helix DNA-binding domain"/>
    <property type="match status" value="1"/>
</dbReference>
<dbReference type="Proteomes" id="UP001240250">
    <property type="component" value="Unassembled WGS sequence"/>
</dbReference>
<dbReference type="InterPro" id="IPR011006">
    <property type="entry name" value="CheY-like_superfamily"/>
</dbReference>
<evidence type="ECO:0000256" key="4">
    <source>
        <dbReference type="ARBA" id="ARBA00023163"/>
    </source>
</evidence>
<dbReference type="PRINTS" id="PR00038">
    <property type="entry name" value="HTHLUXR"/>
</dbReference>
<dbReference type="SUPFAM" id="SSF46894">
    <property type="entry name" value="C-terminal effector domain of the bipartite response regulators"/>
    <property type="match status" value="1"/>
</dbReference>
<dbReference type="InterPro" id="IPR039420">
    <property type="entry name" value="WalR-like"/>
</dbReference>
<evidence type="ECO:0000256" key="2">
    <source>
        <dbReference type="ARBA" id="ARBA00023015"/>
    </source>
</evidence>
<feature type="modified residue" description="4-aspartylphosphate" evidence="5">
    <location>
        <position position="53"/>
    </location>
</feature>
<dbReference type="PROSITE" id="PS50043">
    <property type="entry name" value="HTH_LUXR_2"/>
    <property type="match status" value="1"/>
</dbReference>
<keyword evidence="1 5" id="KW-0597">Phosphoprotein</keyword>
<dbReference type="Pfam" id="PF00196">
    <property type="entry name" value="GerE"/>
    <property type="match status" value="1"/>
</dbReference>
<feature type="domain" description="HTH luxR-type" evidence="7">
    <location>
        <begin position="141"/>
        <end position="206"/>
    </location>
</feature>
<dbReference type="RefSeq" id="WP_082739583.1">
    <property type="nucleotide sequence ID" value="NZ_CP084585.1"/>
</dbReference>
<comment type="caution">
    <text evidence="9">The sequence shown here is derived from an EMBL/GenBank/DDBJ whole genome shotgun (WGS) entry which is preliminary data.</text>
</comment>
<dbReference type="PROSITE" id="PS50110">
    <property type="entry name" value="RESPONSE_REGULATORY"/>
    <property type="match status" value="1"/>
</dbReference>
<dbReference type="PANTHER" id="PTHR43214">
    <property type="entry name" value="TWO-COMPONENT RESPONSE REGULATOR"/>
    <property type="match status" value="1"/>
</dbReference>
<protein>
    <submittedName>
        <fullName evidence="9">DNA-binding NarL/FixJ family response regulator</fullName>
    </submittedName>
</protein>
<feature type="region of interest" description="Disordered" evidence="6">
    <location>
        <begin position="209"/>
        <end position="231"/>
    </location>
</feature>
<dbReference type="InterPro" id="IPR001789">
    <property type="entry name" value="Sig_transdc_resp-reg_receiver"/>
</dbReference>
<dbReference type="Pfam" id="PF00072">
    <property type="entry name" value="Response_reg"/>
    <property type="match status" value="1"/>
</dbReference>
<dbReference type="CDD" id="cd17535">
    <property type="entry name" value="REC_NarL-like"/>
    <property type="match status" value="1"/>
</dbReference>
<keyword evidence="2" id="KW-0805">Transcription regulation</keyword>
<dbReference type="SUPFAM" id="SSF52172">
    <property type="entry name" value="CheY-like"/>
    <property type="match status" value="1"/>
</dbReference>
<organism evidence="9 10">
    <name type="scientific">Cellulomonas iranensis</name>
    <dbReference type="NCBI Taxonomy" id="76862"/>
    <lineage>
        <taxon>Bacteria</taxon>
        <taxon>Bacillati</taxon>
        <taxon>Actinomycetota</taxon>
        <taxon>Actinomycetes</taxon>
        <taxon>Micrococcales</taxon>
        <taxon>Cellulomonadaceae</taxon>
        <taxon>Cellulomonas</taxon>
    </lineage>
</organism>
<dbReference type="PROSITE" id="PS00622">
    <property type="entry name" value="HTH_LUXR_1"/>
    <property type="match status" value="1"/>
</dbReference>
<keyword evidence="3 9" id="KW-0238">DNA-binding</keyword>
<keyword evidence="10" id="KW-1185">Reference proteome</keyword>
<evidence type="ECO:0000259" key="8">
    <source>
        <dbReference type="PROSITE" id="PS50110"/>
    </source>
</evidence>
<dbReference type="InterPro" id="IPR036388">
    <property type="entry name" value="WH-like_DNA-bd_sf"/>
</dbReference>
<dbReference type="SMART" id="SM00448">
    <property type="entry name" value="REC"/>
    <property type="match status" value="1"/>
</dbReference>
<feature type="domain" description="Response regulatory" evidence="8">
    <location>
        <begin position="2"/>
        <end position="115"/>
    </location>
</feature>
<dbReference type="SMART" id="SM00421">
    <property type="entry name" value="HTH_LUXR"/>
    <property type="match status" value="1"/>
</dbReference>
<evidence type="ECO:0000313" key="10">
    <source>
        <dbReference type="Proteomes" id="UP001240250"/>
    </source>
</evidence>
<dbReference type="Gene3D" id="3.40.50.2300">
    <property type="match status" value="1"/>
</dbReference>
<dbReference type="InterPro" id="IPR000792">
    <property type="entry name" value="Tscrpt_reg_LuxR_C"/>
</dbReference>
<dbReference type="CDD" id="cd06170">
    <property type="entry name" value="LuxR_C_like"/>
    <property type="match status" value="1"/>
</dbReference>
<feature type="compositionally biased region" description="Gly residues" evidence="6">
    <location>
        <begin position="211"/>
        <end position="225"/>
    </location>
</feature>
<name>A0ABU0GLT2_9CELL</name>
<dbReference type="InterPro" id="IPR058245">
    <property type="entry name" value="NreC/VraR/RcsB-like_REC"/>
</dbReference>
<proteinExistence type="predicted"/>
<keyword evidence="4" id="KW-0804">Transcription</keyword>
<evidence type="ECO:0000259" key="7">
    <source>
        <dbReference type="PROSITE" id="PS50043"/>
    </source>
</evidence>
<dbReference type="EMBL" id="JAUSVM010000001">
    <property type="protein sequence ID" value="MDQ0426317.1"/>
    <property type="molecule type" value="Genomic_DNA"/>
</dbReference>
<gene>
    <name evidence="9" type="ORF">JO380_002698</name>
</gene>